<dbReference type="Pfam" id="PF00848">
    <property type="entry name" value="Ring_hydroxyl_A"/>
    <property type="match status" value="1"/>
</dbReference>
<keyword evidence="10" id="KW-1185">Reference proteome</keyword>
<protein>
    <submittedName>
        <fullName evidence="9">Aromatic ring-hydroxylating dioxygenase subunit alpha</fullName>
    </submittedName>
</protein>
<dbReference type="CDD" id="cd03469">
    <property type="entry name" value="Rieske_RO_Alpha_N"/>
    <property type="match status" value="1"/>
</dbReference>
<dbReference type="InterPro" id="IPR001663">
    <property type="entry name" value="Rng_hydr_dOase-A"/>
</dbReference>
<comment type="caution">
    <text evidence="9">The sequence shown here is derived from an EMBL/GenBank/DDBJ whole genome shotgun (WGS) entry which is preliminary data.</text>
</comment>
<organism evidence="9 10">
    <name type="scientific">Biformimicrobium ophioploci</name>
    <dbReference type="NCBI Taxonomy" id="3036711"/>
    <lineage>
        <taxon>Bacteria</taxon>
        <taxon>Pseudomonadati</taxon>
        <taxon>Pseudomonadota</taxon>
        <taxon>Gammaproteobacteria</taxon>
        <taxon>Cellvibrionales</taxon>
        <taxon>Microbulbiferaceae</taxon>
        <taxon>Biformimicrobium</taxon>
    </lineage>
</organism>
<dbReference type="PROSITE" id="PS51296">
    <property type="entry name" value="RIESKE"/>
    <property type="match status" value="1"/>
</dbReference>
<dbReference type="SUPFAM" id="SSF55961">
    <property type="entry name" value="Bet v1-like"/>
    <property type="match status" value="1"/>
</dbReference>
<keyword evidence="7" id="KW-0520">NAD</keyword>
<dbReference type="Gene3D" id="2.102.10.10">
    <property type="entry name" value="Rieske [2Fe-2S] iron-sulphur domain"/>
    <property type="match status" value="1"/>
</dbReference>
<evidence type="ECO:0000256" key="1">
    <source>
        <dbReference type="ARBA" id="ARBA00001962"/>
    </source>
</evidence>
<dbReference type="SUPFAM" id="SSF50022">
    <property type="entry name" value="ISP domain"/>
    <property type="match status" value="1"/>
</dbReference>
<dbReference type="GO" id="GO:0051213">
    <property type="term" value="F:dioxygenase activity"/>
    <property type="evidence" value="ECO:0007669"/>
    <property type="project" value="UniProtKB-KW"/>
</dbReference>
<keyword evidence="6" id="KW-0411">Iron-sulfur</keyword>
<dbReference type="CDD" id="cd08882">
    <property type="entry name" value="RHO_alpha_C_MupW-like"/>
    <property type="match status" value="1"/>
</dbReference>
<name>A0ABQ6M211_9GAMM</name>
<gene>
    <name evidence="9" type="ORF">MNKW57_27010</name>
</gene>
<dbReference type="InterPro" id="IPR036922">
    <property type="entry name" value="Rieske_2Fe-2S_sf"/>
</dbReference>
<evidence type="ECO:0000256" key="7">
    <source>
        <dbReference type="ARBA" id="ARBA00023027"/>
    </source>
</evidence>
<evidence type="ECO:0000259" key="8">
    <source>
        <dbReference type="PROSITE" id="PS51296"/>
    </source>
</evidence>
<evidence type="ECO:0000256" key="2">
    <source>
        <dbReference type="ARBA" id="ARBA00022714"/>
    </source>
</evidence>
<evidence type="ECO:0000256" key="6">
    <source>
        <dbReference type="ARBA" id="ARBA00023014"/>
    </source>
</evidence>
<feature type="domain" description="Rieske" evidence="8">
    <location>
        <begin position="73"/>
        <end position="180"/>
    </location>
</feature>
<sequence length="464" mass="52871">MDTEVTTLTAEQIAARSPGTSYQELLDKEVNPVPDCLRDNTNPYLGSENISVDRYLSREFHQLEVEHVWKRTWQAVCRETEVCEPGDTFVYDIVNMSVIVTRTEQGELKAFRNACLHRGRQLVDKNGNYKDLRCPYHAFTWSLDGGFKGAPCKWDFQHINEEEISLPEVKVGTWGGWVFINMDRDAQPLSDYLGILPSHFERWKPENAYKMIHVEKVIPCNWKVGWEAFIESYHAVATHPQILPYTADADSQYDVWGDHISRTITALGVPSHHLKALTDQDVVDNMLGVSAMVAGQNGARVPEGMTAREYIAHLNSQEFSGNHDRELASFATNSERMDSILYSIFPNFAPWAGFHPNITYRFRPNGNDHTTALMEIIVLCQLPSNGERPKDTPVRRLGENELFSEAPELGESLGTIFDQDLVNMPMVQKGMENVESGELILANYHEVRIRHFHQTIDKYINGEL</sequence>
<reference evidence="9 10" key="1">
    <citation type="submission" date="2023-04" db="EMBL/GenBank/DDBJ databases">
        <title>Marinobulbifer ophiurae gen. nov., sp. Nov., isolate from tissue of brittle star Ophioplocus japonicus.</title>
        <authorList>
            <person name="Kawano K."/>
            <person name="Sawayama S."/>
            <person name="Nakagawa S."/>
        </authorList>
    </citation>
    <scope>NUCLEOTIDE SEQUENCE [LARGE SCALE GENOMIC DNA]</scope>
    <source>
        <strain evidence="9 10">NKW57</strain>
    </source>
</reference>
<dbReference type="Proteomes" id="UP001224392">
    <property type="component" value="Unassembled WGS sequence"/>
</dbReference>
<keyword evidence="4" id="KW-0560">Oxidoreductase</keyword>
<evidence type="ECO:0000256" key="4">
    <source>
        <dbReference type="ARBA" id="ARBA00023002"/>
    </source>
</evidence>
<evidence type="ECO:0000313" key="10">
    <source>
        <dbReference type="Proteomes" id="UP001224392"/>
    </source>
</evidence>
<keyword evidence="9" id="KW-0223">Dioxygenase</keyword>
<dbReference type="InterPro" id="IPR017941">
    <property type="entry name" value="Rieske_2Fe-2S"/>
</dbReference>
<dbReference type="PANTHER" id="PTHR43756:SF5">
    <property type="entry name" value="CHOLINE MONOOXYGENASE, CHLOROPLASTIC"/>
    <property type="match status" value="1"/>
</dbReference>
<dbReference type="Pfam" id="PF00355">
    <property type="entry name" value="Rieske"/>
    <property type="match status" value="1"/>
</dbReference>
<keyword evidence="5" id="KW-0408">Iron</keyword>
<keyword evidence="2" id="KW-0001">2Fe-2S</keyword>
<dbReference type="InterPro" id="IPR015881">
    <property type="entry name" value="ARHD_Rieske_2Fe_2S"/>
</dbReference>
<dbReference type="EMBL" id="BSYJ01000006">
    <property type="protein sequence ID" value="GMG88380.1"/>
    <property type="molecule type" value="Genomic_DNA"/>
</dbReference>
<dbReference type="InterPro" id="IPR015879">
    <property type="entry name" value="Ring_hydroxy_dOase_asu_C_dom"/>
</dbReference>
<keyword evidence="3" id="KW-0479">Metal-binding</keyword>
<dbReference type="PROSITE" id="PS00570">
    <property type="entry name" value="RING_HYDROXYL_ALPHA"/>
    <property type="match status" value="1"/>
</dbReference>
<accession>A0ABQ6M211</accession>
<comment type="cofactor">
    <cofactor evidence="1">
        <name>Fe cation</name>
        <dbReference type="ChEBI" id="CHEBI:24875"/>
    </cofactor>
</comment>
<dbReference type="Gene3D" id="3.90.380.10">
    <property type="entry name" value="Naphthalene 1,2-dioxygenase Alpha Subunit, Chain A, domain 1"/>
    <property type="match status" value="1"/>
</dbReference>
<dbReference type="RefSeq" id="WP_285764993.1">
    <property type="nucleotide sequence ID" value="NZ_BSYJ01000006.1"/>
</dbReference>
<dbReference type="PRINTS" id="PR00090">
    <property type="entry name" value="RNGDIOXGNASE"/>
</dbReference>
<dbReference type="PANTHER" id="PTHR43756">
    <property type="entry name" value="CHOLINE MONOOXYGENASE, CHLOROPLASTIC"/>
    <property type="match status" value="1"/>
</dbReference>
<proteinExistence type="predicted"/>
<evidence type="ECO:0000256" key="5">
    <source>
        <dbReference type="ARBA" id="ARBA00023004"/>
    </source>
</evidence>
<evidence type="ECO:0000256" key="3">
    <source>
        <dbReference type="ARBA" id="ARBA00022723"/>
    </source>
</evidence>
<evidence type="ECO:0000313" key="9">
    <source>
        <dbReference type="EMBL" id="GMG88380.1"/>
    </source>
</evidence>